<dbReference type="EMBL" id="LAZR01005866">
    <property type="protein sequence ID" value="KKM96550.1"/>
    <property type="molecule type" value="Genomic_DNA"/>
</dbReference>
<name>A0A0F9P679_9ZZZZ</name>
<evidence type="ECO:0000313" key="1">
    <source>
        <dbReference type="EMBL" id="KKM96550.1"/>
    </source>
</evidence>
<comment type="caution">
    <text evidence="1">The sequence shown here is derived from an EMBL/GenBank/DDBJ whole genome shotgun (WGS) entry which is preliminary data.</text>
</comment>
<proteinExistence type="predicted"/>
<gene>
    <name evidence="1" type="ORF">LCGC14_1176960</name>
</gene>
<accession>A0A0F9P679</accession>
<dbReference type="AlphaFoldDB" id="A0A0F9P679"/>
<protein>
    <submittedName>
        <fullName evidence="1">Uncharacterized protein</fullName>
    </submittedName>
</protein>
<reference evidence="1" key="1">
    <citation type="journal article" date="2015" name="Nature">
        <title>Complex archaea that bridge the gap between prokaryotes and eukaryotes.</title>
        <authorList>
            <person name="Spang A."/>
            <person name="Saw J.H."/>
            <person name="Jorgensen S.L."/>
            <person name="Zaremba-Niedzwiedzka K."/>
            <person name="Martijn J."/>
            <person name="Lind A.E."/>
            <person name="van Eijk R."/>
            <person name="Schleper C."/>
            <person name="Guy L."/>
            <person name="Ettema T.J."/>
        </authorList>
    </citation>
    <scope>NUCLEOTIDE SEQUENCE</scope>
</reference>
<sequence length="81" mass="9705">MIFIKNCSKQEKKKEKKFIKKKKHNYIMTIIMVITLYETNRSGNEIIINQFYSESNSKFFNRILVSGLFFSRINIKSAYLL</sequence>
<organism evidence="1">
    <name type="scientific">marine sediment metagenome</name>
    <dbReference type="NCBI Taxonomy" id="412755"/>
    <lineage>
        <taxon>unclassified sequences</taxon>
        <taxon>metagenomes</taxon>
        <taxon>ecological metagenomes</taxon>
    </lineage>
</organism>